<name>A0A150NK15_STRMT</name>
<evidence type="ECO:0000313" key="1">
    <source>
        <dbReference type="EMBL" id="KYF33730.1"/>
    </source>
</evidence>
<protein>
    <submittedName>
        <fullName evidence="1">Uncharacterized protein</fullName>
    </submittedName>
</protein>
<organism evidence="1 2">
    <name type="scientific">Streptococcus mitis</name>
    <dbReference type="NCBI Taxonomy" id="28037"/>
    <lineage>
        <taxon>Bacteria</taxon>
        <taxon>Bacillati</taxon>
        <taxon>Bacillota</taxon>
        <taxon>Bacilli</taxon>
        <taxon>Lactobacillales</taxon>
        <taxon>Streptococcaceae</taxon>
        <taxon>Streptococcus</taxon>
        <taxon>Streptococcus mitis group</taxon>
    </lineage>
</organism>
<comment type="caution">
    <text evidence="1">The sequence shown here is derived from an EMBL/GenBank/DDBJ whole genome shotgun (WGS) entry which is preliminary data.</text>
</comment>
<reference evidence="1 2" key="1">
    <citation type="submission" date="2016-01" db="EMBL/GenBank/DDBJ databases">
        <title>Highly variable Streptococcus oralis 1 are common among viridans streptococci isolated from primates.</title>
        <authorList>
            <person name="Denapaite D."/>
            <person name="Rieger M."/>
            <person name="Koendgen S."/>
            <person name="Brueckner R."/>
            <person name="Ochigava I."/>
            <person name="Kappeler P."/>
            <person name="Maetz-Rensing K."/>
            <person name="Leendertz F."/>
        </authorList>
    </citation>
    <scope>NUCLEOTIDE SEQUENCE [LARGE SCALE GENOMIC DNA]</scope>
    <source>
        <strain evidence="1 2">M3-1</strain>
    </source>
</reference>
<accession>A0A150NK15</accession>
<dbReference type="PATRIC" id="fig|28037.235.peg.1824"/>
<dbReference type="AlphaFoldDB" id="A0A150NK15"/>
<evidence type="ECO:0000313" key="2">
    <source>
        <dbReference type="Proteomes" id="UP000075442"/>
    </source>
</evidence>
<gene>
    <name evidence="1" type="ORF">SMIM3I_00695</name>
</gene>
<sequence>MKGKTGFFFHEAGSPCSISKIQSLQEHKVKIGGLIKE</sequence>
<proteinExistence type="predicted"/>
<dbReference type="EMBL" id="LROU01000124">
    <property type="protein sequence ID" value="KYF33730.1"/>
    <property type="molecule type" value="Genomic_DNA"/>
</dbReference>
<dbReference type="Proteomes" id="UP000075442">
    <property type="component" value="Unassembled WGS sequence"/>
</dbReference>